<dbReference type="EMBL" id="MU791021">
    <property type="protein sequence ID" value="KAJ3991488.1"/>
    <property type="molecule type" value="Genomic_DNA"/>
</dbReference>
<evidence type="ECO:0000313" key="1">
    <source>
        <dbReference type="EMBL" id="KAJ3991488.1"/>
    </source>
</evidence>
<name>A0ABQ8PZ96_9AGAR</name>
<accession>A0ABQ8PZ96</accession>
<evidence type="ECO:0000313" key="2">
    <source>
        <dbReference type="Proteomes" id="UP001163828"/>
    </source>
</evidence>
<reference evidence="1" key="1">
    <citation type="submission" date="2022-08" db="EMBL/GenBank/DDBJ databases">
        <authorList>
            <consortium name="DOE Joint Genome Institute"/>
            <person name="Min B."/>
            <person name="Riley R."/>
            <person name="Sierra-Patev S."/>
            <person name="Naranjo-Ortiz M."/>
            <person name="Looney B."/>
            <person name="Konkel Z."/>
            <person name="Slot J.C."/>
            <person name="Sakamoto Y."/>
            <person name="Steenwyk J.L."/>
            <person name="Rokas A."/>
            <person name="Carro J."/>
            <person name="Camarero S."/>
            <person name="Ferreira P."/>
            <person name="Molpeceres G."/>
            <person name="Ruiz-Duenas F.J."/>
            <person name="Serrano A."/>
            <person name="Henrissat B."/>
            <person name="Drula E."/>
            <person name="Hughes K.W."/>
            <person name="Mata J.L."/>
            <person name="Ishikawa N.K."/>
            <person name="Vargas-Isla R."/>
            <person name="Ushijima S."/>
            <person name="Smith C.A."/>
            <person name="Ahrendt S."/>
            <person name="Andreopoulos W."/>
            <person name="He G."/>
            <person name="Labutti K."/>
            <person name="Lipzen A."/>
            <person name="Ng V."/>
            <person name="Sandor L."/>
            <person name="Barry K."/>
            <person name="Martinez A.T."/>
            <person name="Xiao Y."/>
            <person name="Gibbons J.G."/>
            <person name="Terashima K."/>
            <person name="Hibbett D.S."/>
            <person name="Grigoriev I.V."/>
        </authorList>
    </citation>
    <scope>NUCLEOTIDE SEQUENCE</scope>
    <source>
        <strain evidence="1">TFB10827</strain>
    </source>
</reference>
<dbReference type="Proteomes" id="UP001163828">
    <property type="component" value="Unassembled WGS sequence"/>
</dbReference>
<organism evidence="1 2">
    <name type="scientific">Lentinula boryana</name>
    <dbReference type="NCBI Taxonomy" id="40481"/>
    <lineage>
        <taxon>Eukaryota</taxon>
        <taxon>Fungi</taxon>
        <taxon>Dikarya</taxon>
        <taxon>Basidiomycota</taxon>
        <taxon>Agaricomycotina</taxon>
        <taxon>Agaricomycetes</taxon>
        <taxon>Agaricomycetidae</taxon>
        <taxon>Agaricales</taxon>
        <taxon>Marasmiineae</taxon>
        <taxon>Omphalotaceae</taxon>
        <taxon>Lentinula</taxon>
    </lineage>
</organism>
<gene>
    <name evidence="1" type="ORF">F5050DRAFT_1812484</name>
</gene>
<proteinExistence type="predicted"/>
<comment type="caution">
    <text evidence="1">The sequence shown here is derived from an EMBL/GenBank/DDBJ whole genome shotgun (WGS) entry which is preliminary data.</text>
</comment>
<sequence length="192" mass="19877">MPLLVSIGSSSSSSAAIYTQRSITVSYTGRVPPIRSSQSVPSPISPSIFNSNSSSTSAHSANLIPNNISTNISVNFPIPPLPVAQSLSTHSLSAPLSLPSNVHLAPSALSPAHPPSTGLSPAISSTLFPAALTLTTPPVNTPGMLPGPVAPYQSIQMLDSVAGSSTDPNMHKIMPQECYQGSPVPRLRENYL</sequence>
<protein>
    <submittedName>
        <fullName evidence="1">Uncharacterized protein</fullName>
    </submittedName>
</protein>
<keyword evidence="2" id="KW-1185">Reference proteome</keyword>